<protein>
    <recommendedName>
        <fullName evidence="4">Integral membrane protein</fullName>
    </recommendedName>
</protein>
<name>A0ABW0XI15_9ACTN</name>
<feature type="transmembrane region" description="Helical" evidence="1">
    <location>
        <begin position="91"/>
        <end position="115"/>
    </location>
</feature>
<dbReference type="Proteomes" id="UP001595975">
    <property type="component" value="Unassembled WGS sequence"/>
</dbReference>
<evidence type="ECO:0000313" key="2">
    <source>
        <dbReference type="EMBL" id="MFC5667720.1"/>
    </source>
</evidence>
<keyword evidence="1" id="KW-0472">Membrane</keyword>
<comment type="caution">
    <text evidence="2">The sequence shown here is derived from an EMBL/GenBank/DDBJ whole genome shotgun (WGS) entry which is preliminary data.</text>
</comment>
<dbReference type="RefSeq" id="WP_380229387.1">
    <property type="nucleotide sequence ID" value="NZ_JBHSOF010000065.1"/>
</dbReference>
<evidence type="ECO:0000256" key="1">
    <source>
        <dbReference type="SAM" id="Phobius"/>
    </source>
</evidence>
<keyword evidence="1" id="KW-0812">Transmembrane</keyword>
<sequence>MTDQWAARRMPTAVRWAVAGVWVHAALSGFTGLMLLAALGRNQAGEVAPVRFIAMTSVLMGLLLGTCAGLASRRAGWTRTTVVVIEALSVATAALLLMTGSPAALTGIALGAFVLRAFLSPDGRAWFND</sequence>
<proteinExistence type="predicted"/>
<accession>A0ABW0XI15</accession>
<evidence type="ECO:0008006" key="4">
    <source>
        <dbReference type="Google" id="ProtNLM"/>
    </source>
</evidence>
<gene>
    <name evidence="2" type="ORF">ACFP3U_32745</name>
</gene>
<feature type="transmembrane region" description="Helical" evidence="1">
    <location>
        <begin position="52"/>
        <end position="71"/>
    </location>
</feature>
<keyword evidence="1" id="KW-1133">Transmembrane helix</keyword>
<organism evidence="2 3">
    <name type="scientific">Kitasatospora misakiensis</name>
    <dbReference type="NCBI Taxonomy" id="67330"/>
    <lineage>
        <taxon>Bacteria</taxon>
        <taxon>Bacillati</taxon>
        <taxon>Actinomycetota</taxon>
        <taxon>Actinomycetes</taxon>
        <taxon>Kitasatosporales</taxon>
        <taxon>Streptomycetaceae</taxon>
        <taxon>Kitasatospora</taxon>
    </lineage>
</organism>
<reference evidence="3" key="1">
    <citation type="journal article" date="2019" name="Int. J. Syst. Evol. Microbiol.">
        <title>The Global Catalogue of Microorganisms (GCM) 10K type strain sequencing project: providing services to taxonomists for standard genome sequencing and annotation.</title>
        <authorList>
            <consortium name="The Broad Institute Genomics Platform"/>
            <consortium name="The Broad Institute Genome Sequencing Center for Infectious Disease"/>
            <person name="Wu L."/>
            <person name="Ma J."/>
        </authorList>
    </citation>
    <scope>NUCLEOTIDE SEQUENCE [LARGE SCALE GENOMIC DNA]</scope>
    <source>
        <strain evidence="3">CGMCC 4.1437</strain>
    </source>
</reference>
<evidence type="ECO:0000313" key="3">
    <source>
        <dbReference type="Proteomes" id="UP001595975"/>
    </source>
</evidence>
<feature type="transmembrane region" description="Helical" evidence="1">
    <location>
        <begin position="16"/>
        <end position="40"/>
    </location>
</feature>
<dbReference type="EMBL" id="JBHSOF010000065">
    <property type="protein sequence ID" value="MFC5667720.1"/>
    <property type="molecule type" value="Genomic_DNA"/>
</dbReference>
<keyword evidence="3" id="KW-1185">Reference proteome</keyword>